<dbReference type="GO" id="GO:0006629">
    <property type="term" value="P:lipid metabolic process"/>
    <property type="evidence" value="ECO:0007669"/>
    <property type="project" value="InterPro"/>
</dbReference>
<dbReference type="Proteomes" id="UP000198859">
    <property type="component" value="Chromosome I"/>
</dbReference>
<evidence type="ECO:0000313" key="2">
    <source>
        <dbReference type="EMBL" id="SDS00151.1"/>
    </source>
</evidence>
<dbReference type="GO" id="GO:0008081">
    <property type="term" value="F:phosphoric diester hydrolase activity"/>
    <property type="evidence" value="ECO:0007669"/>
    <property type="project" value="InterPro"/>
</dbReference>
<dbReference type="Gene3D" id="3.20.20.190">
    <property type="entry name" value="Phosphatidylinositol (PI) phosphodiesterase"/>
    <property type="match status" value="1"/>
</dbReference>
<dbReference type="InterPro" id="IPR030395">
    <property type="entry name" value="GP_PDE_dom"/>
</dbReference>
<sequence length="277" mass="29829">MPPHTSPVTAAPRTGFAYLDEGRAGGSLIAMAHRGGARHPELPGAENTLHAFRHAAALGYRYLETDVHATTDGTLLAFHDAVLDRVTDRQGRLSLLSAQDVALARIAGAHAVPTMAELLEELPEARFNIDLKSAASVAPLAALVDRTASHDRVCIGSFSQSRLDRFRRLSRGRVATSASPQEVALFVGSPSGRVSRLLTRGKVAALQVPHRRGPVPVVTAALVRRAHAARAQVHVWTVDEPDEMEELVDLGVDGLITDRTDVLKDVLVRRGLWKDPA</sequence>
<protein>
    <submittedName>
        <fullName evidence="2">Glycerophosphoryl diester phosphodiesterase</fullName>
    </submittedName>
</protein>
<proteinExistence type="predicted"/>
<gene>
    <name evidence="2" type="ORF">SAMN04488570_0912</name>
</gene>
<dbReference type="PANTHER" id="PTHR43805:SF1">
    <property type="entry name" value="GP-PDE DOMAIN-CONTAINING PROTEIN"/>
    <property type="match status" value="1"/>
</dbReference>
<reference evidence="3" key="1">
    <citation type="submission" date="2016-10" db="EMBL/GenBank/DDBJ databases">
        <authorList>
            <person name="Varghese N."/>
            <person name="Submissions S."/>
        </authorList>
    </citation>
    <scope>NUCLEOTIDE SEQUENCE [LARGE SCALE GENOMIC DNA]</scope>
    <source>
        <strain evidence="3">DSM 22127</strain>
    </source>
</reference>
<dbReference type="AlphaFoldDB" id="A0A1H1NM80"/>
<feature type="domain" description="GP-PDE" evidence="1">
    <location>
        <begin position="28"/>
        <end position="267"/>
    </location>
</feature>
<evidence type="ECO:0000313" key="3">
    <source>
        <dbReference type="Proteomes" id="UP000198859"/>
    </source>
</evidence>
<keyword evidence="3" id="KW-1185">Reference proteome</keyword>
<evidence type="ECO:0000259" key="1">
    <source>
        <dbReference type="PROSITE" id="PS51704"/>
    </source>
</evidence>
<dbReference type="PANTHER" id="PTHR43805">
    <property type="entry name" value="GLYCEROPHOSPHORYL DIESTER PHOSPHODIESTERASE"/>
    <property type="match status" value="1"/>
</dbReference>
<accession>A0A1H1NM80</accession>
<organism evidence="2 3">
    <name type="scientific">Nocardioides scoriae</name>
    <dbReference type="NCBI Taxonomy" id="642780"/>
    <lineage>
        <taxon>Bacteria</taxon>
        <taxon>Bacillati</taxon>
        <taxon>Actinomycetota</taxon>
        <taxon>Actinomycetes</taxon>
        <taxon>Propionibacteriales</taxon>
        <taxon>Nocardioidaceae</taxon>
        <taxon>Nocardioides</taxon>
    </lineage>
</organism>
<dbReference type="STRING" id="642780.SAMN04488570_0912"/>
<dbReference type="InterPro" id="IPR017946">
    <property type="entry name" value="PLC-like_Pdiesterase_TIM-brl"/>
</dbReference>
<dbReference type="CDD" id="cd08561">
    <property type="entry name" value="GDPD_cytoplasmic_ScUgpQ2_like"/>
    <property type="match status" value="1"/>
</dbReference>
<dbReference type="SUPFAM" id="SSF51695">
    <property type="entry name" value="PLC-like phosphodiesterases"/>
    <property type="match status" value="1"/>
</dbReference>
<dbReference type="EMBL" id="LT629757">
    <property type="protein sequence ID" value="SDS00151.1"/>
    <property type="molecule type" value="Genomic_DNA"/>
</dbReference>
<name>A0A1H1NM80_9ACTN</name>
<dbReference type="Pfam" id="PF03009">
    <property type="entry name" value="GDPD"/>
    <property type="match status" value="1"/>
</dbReference>
<dbReference type="PROSITE" id="PS51704">
    <property type="entry name" value="GP_PDE"/>
    <property type="match status" value="1"/>
</dbReference>